<dbReference type="EMBL" id="JBANRG010000031">
    <property type="protein sequence ID" value="KAK7451322.1"/>
    <property type="molecule type" value="Genomic_DNA"/>
</dbReference>
<accession>A0ABR1J6J0</accession>
<keyword evidence="2" id="KW-1185">Reference proteome</keyword>
<dbReference type="Proteomes" id="UP001498398">
    <property type="component" value="Unassembled WGS sequence"/>
</dbReference>
<name>A0ABR1J6J0_9AGAR</name>
<proteinExistence type="predicted"/>
<gene>
    <name evidence="1" type="ORF">VKT23_012664</name>
</gene>
<reference evidence="1 2" key="1">
    <citation type="submission" date="2024-01" db="EMBL/GenBank/DDBJ databases">
        <title>A draft genome for the cacao thread blight pathogen Marasmiellus scandens.</title>
        <authorList>
            <person name="Baruah I.K."/>
            <person name="Leung J."/>
            <person name="Bukari Y."/>
            <person name="Amoako-Attah I."/>
            <person name="Meinhardt L.W."/>
            <person name="Bailey B.A."/>
            <person name="Cohen S.P."/>
        </authorList>
    </citation>
    <scope>NUCLEOTIDE SEQUENCE [LARGE SCALE GENOMIC DNA]</scope>
    <source>
        <strain evidence="1 2">GH-19</strain>
    </source>
</reference>
<protein>
    <submittedName>
        <fullName evidence="1">Uncharacterized protein</fullName>
    </submittedName>
</protein>
<sequence>MGRKYIKLSSINAHISKDRRHLAAVRSRRESALEREQRRAIQNMELQQEDTSNLEIQNSTLHIPHIPANALHTSEPRFEPGADFWNNTDYAETVPAVETNDEYQLQAEVDRLLSGVNDDLVTSSLAMTGLDEGLNAEEDAERENERMLEDMIENAGELSPAWLHLLDVTLTGPIQS</sequence>
<evidence type="ECO:0000313" key="1">
    <source>
        <dbReference type="EMBL" id="KAK7451322.1"/>
    </source>
</evidence>
<organism evidence="1 2">
    <name type="scientific">Marasmiellus scandens</name>
    <dbReference type="NCBI Taxonomy" id="2682957"/>
    <lineage>
        <taxon>Eukaryota</taxon>
        <taxon>Fungi</taxon>
        <taxon>Dikarya</taxon>
        <taxon>Basidiomycota</taxon>
        <taxon>Agaricomycotina</taxon>
        <taxon>Agaricomycetes</taxon>
        <taxon>Agaricomycetidae</taxon>
        <taxon>Agaricales</taxon>
        <taxon>Marasmiineae</taxon>
        <taxon>Omphalotaceae</taxon>
        <taxon>Marasmiellus</taxon>
    </lineage>
</organism>
<comment type="caution">
    <text evidence="1">The sequence shown here is derived from an EMBL/GenBank/DDBJ whole genome shotgun (WGS) entry which is preliminary data.</text>
</comment>
<evidence type="ECO:0000313" key="2">
    <source>
        <dbReference type="Proteomes" id="UP001498398"/>
    </source>
</evidence>